<accession>A0A1G8YLG5</accession>
<dbReference type="SUPFAM" id="SSF51905">
    <property type="entry name" value="FAD/NAD(P)-binding domain"/>
    <property type="match status" value="1"/>
</dbReference>
<keyword evidence="3" id="KW-1185">Reference proteome</keyword>
<dbReference type="Proteomes" id="UP000198694">
    <property type="component" value="Unassembled WGS sequence"/>
</dbReference>
<sequence length="145" mass="16989">MYHIFKYYEQTFKALSDEKRLHILYLLAELPIVVIGSGPVGLAAAAHLNKYNQPFLILEKGSKIVSNILEWRNVQLFSHGNSIWMRLPNSYYKRLIGLNLKLINWPTGKELVEEYLEPLANHPQIKERILYQAEILNITKKNWIK</sequence>
<feature type="transmembrane region" description="Helical" evidence="1">
    <location>
        <begin position="21"/>
        <end position="46"/>
    </location>
</feature>
<keyword evidence="1" id="KW-0812">Transmembrane</keyword>
<dbReference type="Pfam" id="PF13738">
    <property type="entry name" value="Pyr_redox_3"/>
    <property type="match status" value="1"/>
</dbReference>
<dbReference type="InterPro" id="IPR036188">
    <property type="entry name" value="FAD/NAD-bd_sf"/>
</dbReference>
<dbReference type="Gene3D" id="3.50.50.60">
    <property type="entry name" value="FAD/NAD(P)-binding domain"/>
    <property type="match status" value="1"/>
</dbReference>
<proteinExistence type="predicted"/>
<evidence type="ECO:0000313" key="2">
    <source>
        <dbReference type="EMBL" id="SDK02910.1"/>
    </source>
</evidence>
<protein>
    <submittedName>
        <fullName evidence="2">Pyridine nucleotide-disulphide oxidoreductase</fullName>
    </submittedName>
</protein>
<keyword evidence="1" id="KW-0472">Membrane</keyword>
<evidence type="ECO:0000256" key="1">
    <source>
        <dbReference type="SAM" id="Phobius"/>
    </source>
</evidence>
<dbReference type="EMBL" id="FNFL01000002">
    <property type="protein sequence ID" value="SDK02910.1"/>
    <property type="molecule type" value="Genomic_DNA"/>
</dbReference>
<keyword evidence="1" id="KW-1133">Transmembrane helix</keyword>
<evidence type="ECO:0000313" key="3">
    <source>
        <dbReference type="Proteomes" id="UP000198694"/>
    </source>
</evidence>
<gene>
    <name evidence="2" type="ORF">SAMN05216243_1655</name>
</gene>
<name>A0A1G8YLG5_9BACI</name>
<dbReference type="STRING" id="407036.SAMN05216243_1655"/>
<reference evidence="2 3" key="1">
    <citation type="submission" date="2016-10" db="EMBL/GenBank/DDBJ databases">
        <authorList>
            <person name="de Groot N.N."/>
        </authorList>
    </citation>
    <scope>NUCLEOTIDE SEQUENCE [LARGE SCALE GENOMIC DNA]</scope>
    <source>
        <strain evidence="2 3">CGMCC 1.6502</strain>
    </source>
</reference>
<organism evidence="2 3">
    <name type="scientific">Sediminibacillus albus</name>
    <dbReference type="NCBI Taxonomy" id="407036"/>
    <lineage>
        <taxon>Bacteria</taxon>
        <taxon>Bacillati</taxon>
        <taxon>Bacillota</taxon>
        <taxon>Bacilli</taxon>
        <taxon>Bacillales</taxon>
        <taxon>Bacillaceae</taxon>
        <taxon>Sediminibacillus</taxon>
    </lineage>
</organism>
<dbReference type="AlphaFoldDB" id="A0A1G8YLG5"/>
<dbReference type="RefSeq" id="WP_093212928.1">
    <property type="nucleotide sequence ID" value="NZ_FNFL01000002.1"/>
</dbReference>